<gene>
    <name evidence="1" type="ORF">ODE01S_17040</name>
</gene>
<comment type="caution">
    <text evidence="1">The sequence shown here is derived from an EMBL/GenBank/DDBJ whole genome shotgun (WGS) entry which is preliminary data.</text>
</comment>
<dbReference type="InterPro" id="IPR000801">
    <property type="entry name" value="Esterase-like"/>
</dbReference>
<dbReference type="Proteomes" id="UP000321827">
    <property type="component" value="Unassembled WGS sequence"/>
</dbReference>
<accession>A0A511RKU4</accession>
<proteinExistence type="predicted"/>
<sequence length="318" mass="35190">MVEVRGRRVVITPPAGAVAFVADVTDWTHDPWPLRGPVELELPRGAILEYAFLDASGAPLADPDNPETAQNPWRPYARVVRLPGALHPPSYPKTLLGRVRPLRTGGRRIVVYQPPAGPAATLLVFDGVAYHRIGRLAHAAEALWREGRIVPLRLVFSEPEDREREYRFDPALERHLLDEVLPAVEVAFGPGGPWGAWGASLGGLAALWLGLEHPDVFPRVGAQSPALLAVPGGRDARRDPEWLRERYAEAARLPERVLLQAGWLEWLLAPARRFAAVLAERGAAHEYREFPGGHNWTTWRIGLEEGLVDLFGADLDVR</sequence>
<reference evidence="1 2" key="1">
    <citation type="submission" date="2019-07" db="EMBL/GenBank/DDBJ databases">
        <title>Whole genome shotgun sequence of Oceanithermus desulfurans NBRC 100063.</title>
        <authorList>
            <person name="Hosoyama A."/>
            <person name="Uohara A."/>
            <person name="Ohji S."/>
            <person name="Ichikawa N."/>
        </authorList>
    </citation>
    <scope>NUCLEOTIDE SEQUENCE [LARGE SCALE GENOMIC DNA]</scope>
    <source>
        <strain evidence="1 2">NBRC 100063</strain>
    </source>
</reference>
<dbReference type="InterPro" id="IPR029058">
    <property type="entry name" value="AB_hydrolase_fold"/>
</dbReference>
<dbReference type="EMBL" id="BJXN01000011">
    <property type="protein sequence ID" value="GEM90270.1"/>
    <property type="molecule type" value="Genomic_DNA"/>
</dbReference>
<dbReference type="Pfam" id="PF00756">
    <property type="entry name" value="Esterase"/>
    <property type="match status" value="1"/>
</dbReference>
<dbReference type="AlphaFoldDB" id="A0A511RKU4"/>
<dbReference type="PANTHER" id="PTHR48098">
    <property type="entry name" value="ENTEROCHELIN ESTERASE-RELATED"/>
    <property type="match status" value="1"/>
</dbReference>
<dbReference type="Gene3D" id="3.40.50.1820">
    <property type="entry name" value="alpha/beta hydrolase"/>
    <property type="match status" value="1"/>
</dbReference>
<evidence type="ECO:0000313" key="1">
    <source>
        <dbReference type="EMBL" id="GEM90270.1"/>
    </source>
</evidence>
<dbReference type="RefSeq" id="WP_147147865.1">
    <property type="nucleotide sequence ID" value="NZ_BJXN01000011.1"/>
</dbReference>
<dbReference type="SUPFAM" id="SSF53474">
    <property type="entry name" value="alpha/beta-Hydrolases"/>
    <property type="match status" value="1"/>
</dbReference>
<dbReference type="PANTHER" id="PTHR48098:SF3">
    <property type="entry name" value="IRON(III) ENTEROBACTIN ESTERASE"/>
    <property type="match status" value="1"/>
</dbReference>
<protein>
    <submittedName>
        <fullName evidence="1">Ferric enterobactin esterase</fullName>
    </submittedName>
</protein>
<evidence type="ECO:0000313" key="2">
    <source>
        <dbReference type="Proteomes" id="UP000321827"/>
    </source>
</evidence>
<dbReference type="OrthoDB" id="9775130at2"/>
<organism evidence="1 2">
    <name type="scientific">Oceanithermus desulfurans NBRC 100063</name>
    <dbReference type="NCBI Taxonomy" id="1227550"/>
    <lineage>
        <taxon>Bacteria</taxon>
        <taxon>Thermotogati</taxon>
        <taxon>Deinococcota</taxon>
        <taxon>Deinococci</taxon>
        <taxon>Thermales</taxon>
        <taxon>Thermaceae</taxon>
        <taxon>Oceanithermus</taxon>
    </lineage>
</organism>
<dbReference type="InterPro" id="IPR050583">
    <property type="entry name" value="Mycobacterial_A85_antigen"/>
</dbReference>
<name>A0A511RKU4_9DEIN</name>